<feature type="region of interest" description="Disordered" evidence="5">
    <location>
        <begin position="133"/>
        <end position="165"/>
    </location>
</feature>
<dbReference type="SUPFAM" id="SSF57850">
    <property type="entry name" value="RING/U-box"/>
    <property type="match status" value="1"/>
</dbReference>
<protein>
    <recommendedName>
        <fullName evidence="6">RING-type domain-containing protein</fullName>
    </recommendedName>
</protein>
<dbReference type="PANTHER" id="PTHR22763">
    <property type="entry name" value="RING ZINC FINGER PROTEIN"/>
    <property type="match status" value="1"/>
</dbReference>
<comment type="caution">
    <text evidence="7">The sequence shown here is derived from an EMBL/GenBank/DDBJ whole genome shotgun (WGS) entry which is preliminary data.</text>
</comment>
<accession>A0A9W4UI62</accession>
<keyword evidence="2 4" id="KW-0863">Zinc-finger</keyword>
<keyword evidence="8" id="KW-1185">Reference proteome</keyword>
<dbReference type="Proteomes" id="UP001152607">
    <property type="component" value="Unassembled WGS sequence"/>
</dbReference>
<evidence type="ECO:0000256" key="3">
    <source>
        <dbReference type="ARBA" id="ARBA00022833"/>
    </source>
</evidence>
<evidence type="ECO:0000259" key="6">
    <source>
        <dbReference type="PROSITE" id="PS50089"/>
    </source>
</evidence>
<proteinExistence type="predicted"/>
<dbReference type="InterPro" id="IPR013083">
    <property type="entry name" value="Znf_RING/FYVE/PHD"/>
</dbReference>
<keyword evidence="1" id="KW-0479">Metal-binding</keyword>
<dbReference type="InterPro" id="IPR001841">
    <property type="entry name" value="Znf_RING"/>
</dbReference>
<dbReference type="InterPro" id="IPR050731">
    <property type="entry name" value="HRD1_E3_ubiq-ligases"/>
</dbReference>
<dbReference type="Gene3D" id="3.30.40.10">
    <property type="entry name" value="Zinc/RING finger domain, C3HC4 (zinc finger)"/>
    <property type="match status" value="1"/>
</dbReference>
<dbReference type="Pfam" id="PF13639">
    <property type="entry name" value="zf-RING_2"/>
    <property type="match status" value="1"/>
</dbReference>
<feature type="domain" description="RING-type" evidence="6">
    <location>
        <begin position="19"/>
        <end position="64"/>
    </location>
</feature>
<keyword evidence="3" id="KW-0862">Zinc</keyword>
<evidence type="ECO:0000313" key="7">
    <source>
        <dbReference type="EMBL" id="CAI6336631.1"/>
    </source>
</evidence>
<dbReference type="GO" id="GO:0008270">
    <property type="term" value="F:zinc ion binding"/>
    <property type="evidence" value="ECO:0007669"/>
    <property type="project" value="UniProtKB-KW"/>
</dbReference>
<sequence>MPASMNSLVGTLLRPTPNCGICTEPFSDSHAPISLPCSHIVGHACMKKWLLSSQRNRNTCPYCRQTVFPQLDDNKKSNSNTPHRAVESRRRASADSNDTEIWKALCSQDAETIHKFMIGIWAGITKLFDSHTRNLHQQQQKQTSKSHRRSPAGTTSPSTPYSDTLPSSPVFTTSALLQTALLPALSNMPPTSPFKDAHNLILAIWNSLSRRSTSIPGVAIPLLRLTRLMASSSSTLPRWLTSIPRINTLFWSANASLSPPSSSLLHDEQISWSHITTASLLDSPRYFPLLHLYVVLISQSLVSCSPSFPFTVPEKEILHTCTRRIGGEWEGRPGREFKDRLVLVYRELRRWQVDLGYASLRGKGEEESVVRGLWGVAAWGKGGGLGGTTGGMSGISNAASAGRRVSISVAGGRKGSVVTEQLYR</sequence>
<dbReference type="PROSITE" id="PS50089">
    <property type="entry name" value="ZF_RING_2"/>
    <property type="match status" value="1"/>
</dbReference>
<dbReference type="GO" id="GO:0061630">
    <property type="term" value="F:ubiquitin protein ligase activity"/>
    <property type="evidence" value="ECO:0007669"/>
    <property type="project" value="TreeGrafter"/>
</dbReference>
<name>A0A9W4UI62_9PLEO</name>
<gene>
    <name evidence="7" type="ORF">PDIGIT_LOCUS9735</name>
</gene>
<organism evidence="7 8">
    <name type="scientific">Periconia digitata</name>
    <dbReference type="NCBI Taxonomy" id="1303443"/>
    <lineage>
        <taxon>Eukaryota</taxon>
        <taxon>Fungi</taxon>
        <taxon>Dikarya</taxon>
        <taxon>Ascomycota</taxon>
        <taxon>Pezizomycotina</taxon>
        <taxon>Dothideomycetes</taxon>
        <taxon>Pleosporomycetidae</taxon>
        <taxon>Pleosporales</taxon>
        <taxon>Massarineae</taxon>
        <taxon>Periconiaceae</taxon>
        <taxon>Periconia</taxon>
    </lineage>
</organism>
<reference evidence="7" key="1">
    <citation type="submission" date="2023-01" db="EMBL/GenBank/DDBJ databases">
        <authorList>
            <person name="Van Ghelder C."/>
            <person name="Rancurel C."/>
        </authorList>
    </citation>
    <scope>NUCLEOTIDE SEQUENCE</scope>
    <source>
        <strain evidence="7">CNCM I-4278</strain>
    </source>
</reference>
<dbReference type="OrthoDB" id="8062037at2759"/>
<feature type="compositionally biased region" description="Basic and acidic residues" evidence="5">
    <location>
        <begin position="84"/>
        <end position="93"/>
    </location>
</feature>
<evidence type="ECO:0000256" key="1">
    <source>
        <dbReference type="ARBA" id="ARBA00022723"/>
    </source>
</evidence>
<feature type="region of interest" description="Disordered" evidence="5">
    <location>
        <begin position="71"/>
        <end position="94"/>
    </location>
</feature>
<dbReference type="GO" id="GO:0043161">
    <property type="term" value="P:proteasome-mediated ubiquitin-dependent protein catabolic process"/>
    <property type="evidence" value="ECO:0007669"/>
    <property type="project" value="TreeGrafter"/>
</dbReference>
<evidence type="ECO:0000313" key="8">
    <source>
        <dbReference type="Proteomes" id="UP001152607"/>
    </source>
</evidence>
<dbReference type="AlphaFoldDB" id="A0A9W4UI62"/>
<dbReference type="GO" id="GO:0012505">
    <property type="term" value="C:endomembrane system"/>
    <property type="evidence" value="ECO:0007669"/>
    <property type="project" value="TreeGrafter"/>
</dbReference>
<evidence type="ECO:0000256" key="4">
    <source>
        <dbReference type="PROSITE-ProRule" id="PRU00175"/>
    </source>
</evidence>
<feature type="compositionally biased region" description="Polar residues" evidence="5">
    <location>
        <begin position="152"/>
        <end position="165"/>
    </location>
</feature>
<evidence type="ECO:0000256" key="5">
    <source>
        <dbReference type="SAM" id="MobiDB-lite"/>
    </source>
</evidence>
<evidence type="ECO:0000256" key="2">
    <source>
        <dbReference type="ARBA" id="ARBA00022771"/>
    </source>
</evidence>
<dbReference type="EMBL" id="CAOQHR010000006">
    <property type="protein sequence ID" value="CAI6336631.1"/>
    <property type="molecule type" value="Genomic_DNA"/>
</dbReference>